<organism evidence="2 3">
    <name type="scientific">Methanobrevibacter woesei</name>
    <dbReference type="NCBI Taxonomy" id="190976"/>
    <lineage>
        <taxon>Archaea</taxon>
        <taxon>Methanobacteriati</taxon>
        <taxon>Methanobacteriota</taxon>
        <taxon>Methanomada group</taxon>
        <taxon>Methanobacteria</taxon>
        <taxon>Methanobacteriales</taxon>
        <taxon>Methanobacteriaceae</taxon>
        <taxon>Methanobrevibacter</taxon>
    </lineage>
</organism>
<gene>
    <name evidence="2" type="primary">epsJ_5</name>
    <name evidence="2" type="ORF">MBBWO_14990</name>
</gene>
<reference evidence="2 3" key="1">
    <citation type="submission" date="2017-03" db="EMBL/GenBank/DDBJ databases">
        <title>Genome sequence of Methanobrevibacter wosei.</title>
        <authorList>
            <person name="Poehlein A."/>
            <person name="Seedorf H."/>
            <person name="Daniel R."/>
        </authorList>
    </citation>
    <scope>NUCLEOTIDE SEQUENCE [LARGE SCALE GENOMIC DNA]</scope>
    <source>
        <strain evidence="2 3">DSM 11979</strain>
    </source>
</reference>
<dbReference type="Gene3D" id="3.90.550.10">
    <property type="entry name" value="Spore Coat Polysaccharide Biosynthesis Protein SpsA, Chain A"/>
    <property type="match status" value="1"/>
</dbReference>
<dbReference type="InterPro" id="IPR029044">
    <property type="entry name" value="Nucleotide-diphossugar_trans"/>
</dbReference>
<accession>A0A2U1S6N1</accession>
<proteinExistence type="predicted"/>
<sequence>MDIKVSVIVPLFNASAHIEKTIISLINQNFQDYEIIIVDDGSDDDGLEKAQEILSKSPVAYKLVYQRNKGVSAARNTGMEVARGEYFIFVDDDDYISPNHINCLYNAVKNHDFALTKMFKVNSKGEHLTEDYTLANEMSCEELIKLELNMTFPFSFCQLIYPSNLIKENNIKFSTDVIYGEDTEFALKALIHGKTVGVCSEATYFYLQHEGSATSTAEFKRFNFVETLDNIVDYYKNRGYDNLADEIIHNRIPRAIFGNMNYFFYNGYSFDDVVLKMKELNLFNKLSQFKGNFKFSLKIKLFLLNPKIYYKMWMKFKKSI</sequence>
<dbReference type="AlphaFoldDB" id="A0A2U1S6N1"/>
<name>A0A2U1S6N1_9EURY</name>
<dbReference type="PANTHER" id="PTHR22916">
    <property type="entry name" value="GLYCOSYLTRANSFERASE"/>
    <property type="match status" value="1"/>
</dbReference>
<dbReference type="SUPFAM" id="SSF53448">
    <property type="entry name" value="Nucleotide-diphospho-sugar transferases"/>
    <property type="match status" value="1"/>
</dbReference>
<dbReference type="RefSeq" id="WP_116670270.1">
    <property type="nucleotide sequence ID" value="NZ_MZGU01000006.1"/>
</dbReference>
<keyword evidence="3" id="KW-1185">Reference proteome</keyword>
<dbReference type="CDD" id="cd00761">
    <property type="entry name" value="Glyco_tranf_GTA_type"/>
    <property type="match status" value="1"/>
</dbReference>
<keyword evidence="2" id="KW-0808">Transferase</keyword>
<protein>
    <submittedName>
        <fullName evidence="2">Putative glycosyltransferase EpsJ</fullName>
        <ecNumber evidence="2">2.4.-.-</ecNumber>
    </submittedName>
</protein>
<dbReference type="InterPro" id="IPR001173">
    <property type="entry name" value="Glyco_trans_2-like"/>
</dbReference>
<dbReference type="PANTHER" id="PTHR22916:SF3">
    <property type="entry name" value="UDP-GLCNAC:BETAGAL BETA-1,3-N-ACETYLGLUCOSAMINYLTRANSFERASE-LIKE PROTEIN 1"/>
    <property type="match status" value="1"/>
</dbReference>
<dbReference type="GO" id="GO:0016758">
    <property type="term" value="F:hexosyltransferase activity"/>
    <property type="evidence" value="ECO:0007669"/>
    <property type="project" value="UniProtKB-ARBA"/>
</dbReference>
<evidence type="ECO:0000259" key="1">
    <source>
        <dbReference type="Pfam" id="PF00535"/>
    </source>
</evidence>
<dbReference type="Proteomes" id="UP000245577">
    <property type="component" value="Unassembled WGS sequence"/>
</dbReference>
<evidence type="ECO:0000313" key="2">
    <source>
        <dbReference type="EMBL" id="PWB85184.1"/>
    </source>
</evidence>
<comment type="caution">
    <text evidence="2">The sequence shown here is derived from an EMBL/GenBank/DDBJ whole genome shotgun (WGS) entry which is preliminary data.</text>
</comment>
<keyword evidence="2" id="KW-0328">Glycosyltransferase</keyword>
<dbReference type="EMBL" id="MZGU01000006">
    <property type="protein sequence ID" value="PWB85184.1"/>
    <property type="molecule type" value="Genomic_DNA"/>
</dbReference>
<dbReference type="OrthoDB" id="46222at2157"/>
<evidence type="ECO:0000313" key="3">
    <source>
        <dbReference type="Proteomes" id="UP000245577"/>
    </source>
</evidence>
<dbReference type="Pfam" id="PF00535">
    <property type="entry name" value="Glycos_transf_2"/>
    <property type="match status" value="1"/>
</dbReference>
<feature type="domain" description="Glycosyltransferase 2-like" evidence="1">
    <location>
        <begin position="6"/>
        <end position="134"/>
    </location>
</feature>
<dbReference type="EC" id="2.4.-.-" evidence="2"/>